<name>A0A7U9PTQ0_9ACTN</name>
<reference evidence="2 3" key="1">
    <citation type="submission" date="2018-11" db="EMBL/GenBank/DDBJ databases">
        <title>Whole genome sequence of Streptomyces chrestomyceticus NBRC 13444(T).</title>
        <authorList>
            <person name="Komaki H."/>
            <person name="Tamura T."/>
        </authorList>
    </citation>
    <scope>NUCLEOTIDE SEQUENCE [LARGE SCALE GENOMIC DNA]</scope>
    <source>
        <strain evidence="2 3">NBRC 13444</strain>
    </source>
</reference>
<evidence type="ECO:0000313" key="2">
    <source>
        <dbReference type="EMBL" id="GCD32407.1"/>
    </source>
</evidence>
<dbReference type="GeneID" id="95619222"/>
<sequence length="80" mass="8844">MLPCSPVHDGRPPHPLPAMRYMYRCAPLSATRPGFVQRPTVGAELPESRHQTGPHGDLLRRGAGDVQQQDETRWCAAASR</sequence>
<protein>
    <submittedName>
        <fullName evidence="2">Uncharacterized protein</fullName>
    </submittedName>
</protein>
<dbReference type="AlphaFoldDB" id="A0A7U9PTQ0"/>
<gene>
    <name evidence="2" type="ORF">OEIGOIKO_00120</name>
</gene>
<dbReference type="Proteomes" id="UP000287830">
    <property type="component" value="Unassembled WGS sequence"/>
</dbReference>
<proteinExistence type="predicted"/>
<dbReference type="EMBL" id="BHZC01000001">
    <property type="protein sequence ID" value="GCD32407.1"/>
    <property type="molecule type" value="Genomic_DNA"/>
</dbReference>
<evidence type="ECO:0000313" key="3">
    <source>
        <dbReference type="Proteomes" id="UP000287830"/>
    </source>
</evidence>
<dbReference type="RefSeq" id="WP_125042886.1">
    <property type="nucleotide sequence ID" value="NZ_BHZC01000001.1"/>
</dbReference>
<evidence type="ECO:0000256" key="1">
    <source>
        <dbReference type="SAM" id="MobiDB-lite"/>
    </source>
</evidence>
<organism evidence="2 3">
    <name type="scientific">Streptomyces chrestomyceticus JCM 4735</name>
    <dbReference type="NCBI Taxonomy" id="1306181"/>
    <lineage>
        <taxon>Bacteria</taxon>
        <taxon>Bacillati</taxon>
        <taxon>Actinomycetota</taxon>
        <taxon>Actinomycetes</taxon>
        <taxon>Kitasatosporales</taxon>
        <taxon>Streptomycetaceae</taxon>
        <taxon>Streptomyces</taxon>
    </lineage>
</organism>
<feature type="region of interest" description="Disordered" evidence="1">
    <location>
        <begin position="43"/>
        <end position="80"/>
    </location>
</feature>
<comment type="caution">
    <text evidence="2">The sequence shown here is derived from an EMBL/GenBank/DDBJ whole genome shotgun (WGS) entry which is preliminary data.</text>
</comment>
<accession>A0A7U9PTQ0</accession>